<sequence length="218" mass="25267">MVSHLITESGANYNTAWELLAHIYDNVRKQFNEQLKMEMEKAQTSLSDYQAFAQEKFAALESQLEAQDVEHKRILDSYRLEIDNKLSQKQQQLDEAEQRELKLKERFNLLAISEQELCEKLTSTENAYTARFQAATEREHNLNERVQALTKELNGLRASNENKERELRDKLNLSQDEISFLRSSQRSFNETLDHSSGISSPSELARLQSEADKQNILA</sequence>
<feature type="compositionally biased region" description="Polar residues" evidence="2">
    <location>
        <begin position="190"/>
        <end position="202"/>
    </location>
</feature>
<feature type="coiled-coil region" evidence="1">
    <location>
        <begin position="75"/>
        <end position="106"/>
    </location>
</feature>
<evidence type="ECO:0000256" key="2">
    <source>
        <dbReference type="SAM" id="MobiDB-lite"/>
    </source>
</evidence>
<keyword evidence="1" id="KW-0175">Coiled coil</keyword>
<evidence type="ECO:0000313" key="3">
    <source>
        <dbReference type="Proteomes" id="UP001652620"/>
    </source>
</evidence>
<evidence type="ECO:0000313" key="4">
    <source>
        <dbReference type="RefSeq" id="XP_049307713.1"/>
    </source>
</evidence>
<dbReference type="GeneID" id="125777312"/>
<evidence type="ECO:0000256" key="1">
    <source>
        <dbReference type="SAM" id="Coils"/>
    </source>
</evidence>
<gene>
    <name evidence="4" type="primary">LOC125777312</name>
</gene>
<proteinExistence type="predicted"/>
<feature type="compositionally biased region" description="Basic and acidic residues" evidence="2">
    <location>
        <begin position="209"/>
        <end position="218"/>
    </location>
</feature>
<keyword evidence="3" id="KW-1185">Reference proteome</keyword>
<name>A0ABM3JEQ9_BACDO</name>
<accession>A0ABM3JEQ9</accession>
<reference evidence="4" key="1">
    <citation type="submission" date="2025-08" db="UniProtKB">
        <authorList>
            <consortium name="RefSeq"/>
        </authorList>
    </citation>
    <scope>IDENTIFICATION</scope>
    <source>
        <tissue evidence="4">Adult</tissue>
    </source>
</reference>
<dbReference type="RefSeq" id="XP_049307713.1">
    <property type="nucleotide sequence ID" value="XM_049451756.1"/>
</dbReference>
<organism evidence="3 4">
    <name type="scientific">Bactrocera dorsalis</name>
    <name type="common">Oriental fruit fly</name>
    <name type="synonym">Dacus dorsalis</name>
    <dbReference type="NCBI Taxonomy" id="27457"/>
    <lineage>
        <taxon>Eukaryota</taxon>
        <taxon>Metazoa</taxon>
        <taxon>Ecdysozoa</taxon>
        <taxon>Arthropoda</taxon>
        <taxon>Hexapoda</taxon>
        <taxon>Insecta</taxon>
        <taxon>Pterygota</taxon>
        <taxon>Neoptera</taxon>
        <taxon>Endopterygota</taxon>
        <taxon>Diptera</taxon>
        <taxon>Brachycera</taxon>
        <taxon>Muscomorpha</taxon>
        <taxon>Tephritoidea</taxon>
        <taxon>Tephritidae</taxon>
        <taxon>Bactrocera</taxon>
        <taxon>Bactrocera</taxon>
    </lineage>
</organism>
<dbReference type="Proteomes" id="UP001652620">
    <property type="component" value="Chromosome 3"/>
</dbReference>
<protein>
    <submittedName>
        <fullName evidence="4">Glial fibrillary acidic protein-like</fullName>
    </submittedName>
</protein>
<feature type="region of interest" description="Disordered" evidence="2">
    <location>
        <begin position="190"/>
        <end position="218"/>
    </location>
</feature>
<feature type="coiled-coil region" evidence="1">
    <location>
        <begin position="132"/>
        <end position="173"/>
    </location>
</feature>